<keyword evidence="2 6" id="KW-0812">Transmembrane</keyword>
<dbReference type="EMBL" id="JAKRKC020000002">
    <property type="protein sequence ID" value="MCK2218503.1"/>
    <property type="molecule type" value="Genomic_DNA"/>
</dbReference>
<evidence type="ECO:0000256" key="6">
    <source>
        <dbReference type="SAM" id="Phobius"/>
    </source>
</evidence>
<proteinExistence type="predicted"/>
<dbReference type="InterPro" id="IPR032808">
    <property type="entry name" value="DoxX"/>
</dbReference>
<sequence>MTRPVTAYWVITAIVTGECLVGGAMDLFRLAPFYPMLLHLGYPGYLATILGVAKIAAGVVLLLPGLPRLKEWAYAGVVINMAGAVASHVATRDAASDLLAPAAFTALAVASWALRPPARRLAARPPAHPDAHPDAHPTPTRTPARTPAGRSARQAAVTACPAARATAYPAAPTSRTLPRAPVPSRAP</sequence>
<feature type="region of interest" description="Disordered" evidence="5">
    <location>
        <begin position="121"/>
        <end position="187"/>
    </location>
</feature>
<dbReference type="RefSeq" id="WP_247815519.1">
    <property type="nucleotide sequence ID" value="NZ_JAKRKC020000002.1"/>
</dbReference>
<evidence type="ECO:0000256" key="2">
    <source>
        <dbReference type="ARBA" id="ARBA00022692"/>
    </source>
</evidence>
<protein>
    <submittedName>
        <fullName evidence="7">DoxX family protein</fullName>
    </submittedName>
</protein>
<keyword evidence="4 6" id="KW-0472">Membrane</keyword>
<evidence type="ECO:0000256" key="3">
    <source>
        <dbReference type="ARBA" id="ARBA00022989"/>
    </source>
</evidence>
<organism evidence="7 8">
    <name type="scientific">Actinomadura luzonensis</name>
    <dbReference type="NCBI Taxonomy" id="2805427"/>
    <lineage>
        <taxon>Bacteria</taxon>
        <taxon>Bacillati</taxon>
        <taxon>Actinomycetota</taxon>
        <taxon>Actinomycetes</taxon>
        <taxon>Streptosporangiales</taxon>
        <taxon>Thermomonosporaceae</taxon>
        <taxon>Actinomadura</taxon>
    </lineage>
</organism>
<evidence type="ECO:0000313" key="8">
    <source>
        <dbReference type="Proteomes" id="UP001317259"/>
    </source>
</evidence>
<feature type="transmembrane region" description="Helical" evidence="6">
    <location>
        <begin position="72"/>
        <end position="90"/>
    </location>
</feature>
<evidence type="ECO:0000256" key="4">
    <source>
        <dbReference type="ARBA" id="ARBA00023136"/>
    </source>
</evidence>
<feature type="transmembrane region" description="Helical" evidence="6">
    <location>
        <begin position="96"/>
        <end position="114"/>
    </location>
</feature>
<keyword evidence="8" id="KW-1185">Reference proteome</keyword>
<evidence type="ECO:0000313" key="7">
    <source>
        <dbReference type="EMBL" id="MCK2218503.1"/>
    </source>
</evidence>
<name>A0ABT0G301_9ACTN</name>
<reference evidence="7 8" key="1">
    <citation type="submission" date="2022-04" db="EMBL/GenBank/DDBJ databases">
        <title>Genome draft of Actinomadura sp. ATCC 31491.</title>
        <authorList>
            <person name="Shi X."/>
            <person name="Du Y."/>
        </authorList>
    </citation>
    <scope>NUCLEOTIDE SEQUENCE [LARGE SCALE GENOMIC DNA]</scope>
    <source>
        <strain evidence="7 8">ATCC 31491</strain>
    </source>
</reference>
<dbReference type="Proteomes" id="UP001317259">
    <property type="component" value="Unassembled WGS sequence"/>
</dbReference>
<feature type="transmembrane region" description="Helical" evidence="6">
    <location>
        <begin position="7"/>
        <end position="25"/>
    </location>
</feature>
<comment type="caution">
    <text evidence="7">The sequence shown here is derived from an EMBL/GenBank/DDBJ whole genome shotgun (WGS) entry which is preliminary data.</text>
</comment>
<dbReference type="Pfam" id="PF13564">
    <property type="entry name" value="DoxX_2"/>
    <property type="match status" value="1"/>
</dbReference>
<gene>
    <name evidence="7" type="ORF">MF672_032610</name>
</gene>
<feature type="compositionally biased region" description="Low complexity" evidence="5">
    <location>
        <begin position="137"/>
        <end position="176"/>
    </location>
</feature>
<comment type="subcellular location">
    <subcellularLocation>
        <location evidence="1">Membrane</location>
        <topology evidence="1">Multi-pass membrane protein</topology>
    </subcellularLocation>
</comment>
<evidence type="ECO:0000256" key="5">
    <source>
        <dbReference type="SAM" id="MobiDB-lite"/>
    </source>
</evidence>
<accession>A0ABT0G301</accession>
<evidence type="ECO:0000256" key="1">
    <source>
        <dbReference type="ARBA" id="ARBA00004141"/>
    </source>
</evidence>
<feature type="transmembrane region" description="Helical" evidence="6">
    <location>
        <begin position="45"/>
        <end position="65"/>
    </location>
</feature>
<keyword evidence="3 6" id="KW-1133">Transmembrane helix</keyword>